<comment type="subunit">
    <text evidence="1">Forms a heterodimer with GatD.</text>
</comment>
<comment type="similarity">
    <text evidence="1">Belongs to the MurCDEF family. MurT subfamily.</text>
</comment>
<evidence type="ECO:0000259" key="3">
    <source>
        <dbReference type="Pfam" id="PF08353"/>
    </source>
</evidence>
<dbReference type="GO" id="GO:0071555">
    <property type="term" value="P:cell wall organization"/>
    <property type="evidence" value="ECO:0007669"/>
    <property type="project" value="UniProtKB-KW"/>
</dbReference>
<dbReference type="Pfam" id="PF08245">
    <property type="entry name" value="Mur_ligase_M"/>
    <property type="match status" value="1"/>
</dbReference>
<name>A0A921LQ53_9ACTN</name>
<feature type="binding site" evidence="1">
    <location>
        <position position="219"/>
    </location>
    <ligand>
        <name>Zn(2+)</name>
        <dbReference type="ChEBI" id="CHEBI:29105"/>
    </ligand>
</feature>
<keyword evidence="1" id="KW-0547">Nucleotide-binding</keyword>
<dbReference type="PANTHER" id="PTHR23135">
    <property type="entry name" value="MUR LIGASE FAMILY MEMBER"/>
    <property type="match status" value="1"/>
</dbReference>
<proteinExistence type="inferred from homology"/>
<protein>
    <recommendedName>
        <fullName evidence="1">Lipid II isoglutaminyl synthase (glutamine-hydrolyzing) subunit MurT</fullName>
        <ecNumber evidence="1">6.3.5.13</ecNumber>
    </recommendedName>
</protein>
<reference evidence="4" key="2">
    <citation type="submission" date="2021-09" db="EMBL/GenBank/DDBJ databases">
        <authorList>
            <person name="Gilroy R."/>
        </authorList>
    </citation>
    <scope>NUCLEOTIDE SEQUENCE</scope>
    <source>
        <strain evidence="4">ChiGjej2B2-7701</strain>
    </source>
</reference>
<keyword evidence="1" id="KW-0133">Cell shape</keyword>
<dbReference type="EC" id="6.3.5.13" evidence="1"/>
<comment type="caution">
    <text evidence="4">The sequence shown here is derived from an EMBL/GenBank/DDBJ whole genome shotgun (WGS) entry which is preliminary data.</text>
</comment>
<reference evidence="4" key="1">
    <citation type="journal article" date="2021" name="PeerJ">
        <title>Extensive microbial diversity within the chicken gut microbiome revealed by metagenomics and culture.</title>
        <authorList>
            <person name="Gilroy R."/>
            <person name="Ravi A."/>
            <person name="Getino M."/>
            <person name="Pursley I."/>
            <person name="Horton D.L."/>
            <person name="Alikhan N.F."/>
            <person name="Baker D."/>
            <person name="Gharbi K."/>
            <person name="Hall N."/>
            <person name="Watson M."/>
            <person name="Adriaenssens E.M."/>
            <person name="Foster-Nyarko E."/>
            <person name="Jarju S."/>
            <person name="Secka A."/>
            <person name="Antonio M."/>
            <person name="Oren A."/>
            <person name="Chaudhuri R.R."/>
            <person name="La Ragione R."/>
            <person name="Hildebrand F."/>
            <person name="Pallen M.J."/>
        </authorList>
    </citation>
    <scope>NUCLEOTIDE SEQUENCE</scope>
    <source>
        <strain evidence="4">ChiGjej2B2-7701</strain>
    </source>
</reference>
<sequence length="477" mass="52362">MPTVSTAVQGRRGPRFYLAMAASKAAASGLKLLHRNAGQMPGVIAEKLDPAFITHIDKPERIVFVSGTNGKTTTNNLLNDLLRDNGVDLVDNRAGGNILTGVESTLVKNAGLSGRQRVQTAVMELDELSFRRVLPHVTPQFLLVTNLYRDSFSRNANPDFIFSVMSEHIPASTRLILNADDLISCRLAPQNRNRVYFSMGPLAEDTPEPQGIACDLTACPECGGKLEYDYCHLRHLGHARCASCGFTNPDPTYEVVAVDRAAHTFTVCEHAAPGEPTYTYRFGVYSLTNLYNLFAATVVAREMGISPDAIAASLERGINVTAARYAEQEVGGKRLVALASKGENSTATSVALDTIRREPGDKIVVLMLADAHKAESPVTTEYIGWYYQADFEYLTDPTFKQIVVQGVTNEDLLLRLRLAGIDEGRLVMVKTPEEAADAIDLALSDTVFWAYDIFNGDDVERSRERLIKRIEEGSDVR</sequence>
<comment type="catalytic activity">
    <reaction evidence="1">
        <text>beta-D-GlcNAc-(1-&gt;4)-Mur2Ac(oyl-L-Ala-gamma-D-O-P-Glu-L-Lys-D-Ala-D-Ala)-di-trans,octa-cis-undecaprenyl diphosphate + NH4(+) = beta-D-GlcNAc-(1-&gt;4)-Mur2Ac(oyl-L-Ala-D-isoglutaminyl-L-Lys-D-Ala-D-Ala)-di-trans,octa-cis-undecaprenyl diphosphate + phosphate + H(+)</text>
        <dbReference type="Rhea" id="RHEA:57932"/>
        <dbReference type="ChEBI" id="CHEBI:15378"/>
        <dbReference type="ChEBI" id="CHEBI:28938"/>
        <dbReference type="ChEBI" id="CHEBI:43474"/>
        <dbReference type="ChEBI" id="CHEBI:62233"/>
        <dbReference type="ChEBI" id="CHEBI:143132"/>
    </reaction>
</comment>
<dbReference type="InterPro" id="IPR036565">
    <property type="entry name" value="Mur-like_cat_sf"/>
</dbReference>
<dbReference type="GO" id="GO:0016881">
    <property type="term" value="F:acid-amino acid ligase activity"/>
    <property type="evidence" value="ECO:0007669"/>
    <property type="project" value="InterPro"/>
</dbReference>
<dbReference type="SUPFAM" id="SSF53623">
    <property type="entry name" value="MurD-like peptide ligases, catalytic domain"/>
    <property type="match status" value="1"/>
</dbReference>
<dbReference type="InterPro" id="IPR043703">
    <property type="entry name" value="Lipid_II_synth_MurT"/>
</dbReference>
<dbReference type="Proteomes" id="UP000746751">
    <property type="component" value="Unassembled WGS sequence"/>
</dbReference>
<dbReference type="AlphaFoldDB" id="A0A921LQ53"/>
<dbReference type="InterPro" id="IPR013221">
    <property type="entry name" value="Mur_ligase_cen"/>
</dbReference>
<accession>A0A921LQ53</accession>
<comment type="function">
    <text evidence="1">The lipid II isoglutaminyl synthase complex catalyzes the formation of alpha-D-isoglutamine in the cell wall lipid II stem peptide. The MurT subunit catalyzes the ATP-dependent amidation of D-glutamate residue of lipid II, converting it to an isoglutamine residue.</text>
</comment>
<evidence type="ECO:0000313" key="4">
    <source>
        <dbReference type="EMBL" id="HJG30626.1"/>
    </source>
</evidence>
<dbReference type="GO" id="GO:0008270">
    <property type="term" value="F:zinc ion binding"/>
    <property type="evidence" value="ECO:0007669"/>
    <property type="project" value="UniProtKB-UniRule"/>
</dbReference>
<feature type="domain" description="Mur ligase central" evidence="2">
    <location>
        <begin position="65"/>
        <end position="188"/>
    </location>
</feature>
<keyword evidence="1" id="KW-0573">Peptidoglycan synthesis</keyword>
<feature type="binding site" evidence="1">
    <location>
        <position position="244"/>
    </location>
    <ligand>
        <name>Zn(2+)</name>
        <dbReference type="ChEBI" id="CHEBI:29105"/>
    </ligand>
</feature>
<feature type="binding site" evidence="1">
    <location>
        <position position="222"/>
    </location>
    <ligand>
        <name>Zn(2+)</name>
        <dbReference type="ChEBI" id="CHEBI:29105"/>
    </ligand>
</feature>
<gene>
    <name evidence="1" type="primary">murT</name>
    <name evidence="4" type="ORF">K8U80_04430</name>
</gene>
<feature type="binding site" evidence="1">
    <location>
        <position position="241"/>
    </location>
    <ligand>
        <name>Zn(2+)</name>
        <dbReference type="ChEBI" id="CHEBI:29105"/>
    </ligand>
</feature>
<comment type="caution">
    <text evidence="1">Lacks conserved residue(s) required for the propagation of feature annotation.</text>
</comment>
<dbReference type="GO" id="GO:0140282">
    <property type="term" value="F:carbon-nitrogen ligase activity on lipid II"/>
    <property type="evidence" value="ECO:0007669"/>
    <property type="project" value="UniProtKB-UniRule"/>
</dbReference>
<dbReference type="HAMAP" id="MF_02214">
    <property type="entry name" value="Lipid_II_synth_MurT"/>
    <property type="match status" value="1"/>
</dbReference>
<keyword evidence="1" id="KW-0067">ATP-binding</keyword>
<dbReference type="GO" id="GO:0008360">
    <property type="term" value="P:regulation of cell shape"/>
    <property type="evidence" value="ECO:0007669"/>
    <property type="project" value="UniProtKB-KW"/>
</dbReference>
<evidence type="ECO:0000259" key="2">
    <source>
        <dbReference type="Pfam" id="PF08245"/>
    </source>
</evidence>
<dbReference type="InterPro" id="IPR013564">
    <property type="entry name" value="MurT_C"/>
</dbReference>
<keyword evidence="1" id="KW-0862">Zinc</keyword>
<comment type="pathway">
    <text evidence="1">Cell wall biogenesis; peptidoglycan biosynthesis.</text>
</comment>
<keyword evidence="1" id="KW-0961">Cell wall biogenesis/degradation</keyword>
<organism evidence="4 5">
    <name type="scientific">Collinsella ihumii</name>
    <dbReference type="NCBI Taxonomy" id="1720204"/>
    <lineage>
        <taxon>Bacteria</taxon>
        <taxon>Bacillati</taxon>
        <taxon>Actinomycetota</taxon>
        <taxon>Coriobacteriia</taxon>
        <taxon>Coriobacteriales</taxon>
        <taxon>Coriobacteriaceae</taxon>
        <taxon>Collinsella</taxon>
    </lineage>
</organism>
<comment type="catalytic activity">
    <reaction evidence="1">
        <text>beta-D-GlcNAc-(1-&gt;4)-Mur2Ac(oyl-L-Ala-gamma-D-Glu-L-Lys-D-Ala-D-Ala)-di-trans,octa-cis-undecaprenyl diphosphate + L-glutamine + ATP + H2O = beta-D-GlcNAc-(1-&gt;4)-Mur2Ac(oyl-L-Ala-D-isoglutaminyl-L-Lys-D-Ala-D-Ala)-di-trans,octa-cis-undecaprenyl diphosphate + L-glutamate + ADP + phosphate + H(+)</text>
        <dbReference type="Rhea" id="RHEA:57928"/>
        <dbReference type="ChEBI" id="CHEBI:15377"/>
        <dbReference type="ChEBI" id="CHEBI:15378"/>
        <dbReference type="ChEBI" id="CHEBI:29985"/>
        <dbReference type="ChEBI" id="CHEBI:30616"/>
        <dbReference type="ChEBI" id="CHEBI:43474"/>
        <dbReference type="ChEBI" id="CHEBI:58359"/>
        <dbReference type="ChEBI" id="CHEBI:60033"/>
        <dbReference type="ChEBI" id="CHEBI:62233"/>
        <dbReference type="ChEBI" id="CHEBI:456216"/>
        <dbReference type="EC" id="6.3.5.13"/>
    </reaction>
</comment>
<dbReference type="GO" id="GO:0005524">
    <property type="term" value="F:ATP binding"/>
    <property type="evidence" value="ECO:0007669"/>
    <property type="project" value="UniProtKB-UniRule"/>
</dbReference>
<dbReference type="PANTHER" id="PTHR23135:SF7">
    <property type="entry name" value="LIPID II ISOGLUTAMINYL SYNTHASE (GLUTAMINE-HYDROLYZING) SUBUNIT MURT"/>
    <property type="match status" value="1"/>
</dbReference>
<evidence type="ECO:0000313" key="5">
    <source>
        <dbReference type="Proteomes" id="UP000746751"/>
    </source>
</evidence>
<keyword evidence="1" id="KW-0479">Metal-binding</keyword>
<comment type="catalytic activity">
    <reaction evidence="1">
        <text>beta-D-GlcNAc-(1-&gt;4)-Mur2Ac(oyl-L-Ala-gamma-D-Glu-L-Lys-D-Ala-D-Ala)-di-trans,octa-cis-undecaprenyl diphosphate + ATP = beta-D-GlcNAc-(1-&gt;4)-Mur2Ac(oyl-L-Ala-gamma-D-O-P-Glu-L-Lys-D-Ala-D-Ala)-di-trans,octa-cis-undecaprenyl diphosphate + ADP</text>
        <dbReference type="Rhea" id="RHEA:59488"/>
        <dbReference type="ChEBI" id="CHEBI:30616"/>
        <dbReference type="ChEBI" id="CHEBI:60033"/>
        <dbReference type="ChEBI" id="CHEBI:143132"/>
        <dbReference type="ChEBI" id="CHEBI:456216"/>
    </reaction>
</comment>
<dbReference type="Gene3D" id="3.40.1190.10">
    <property type="entry name" value="Mur-like, catalytic domain"/>
    <property type="match status" value="1"/>
</dbReference>
<keyword evidence="1 4" id="KW-0436">Ligase</keyword>
<dbReference type="EMBL" id="DYVF01000031">
    <property type="protein sequence ID" value="HJG30626.1"/>
    <property type="molecule type" value="Genomic_DNA"/>
</dbReference>
<dbReference type="Pfam" id="PF08353">
    <property type="entry name" value="MurT_C"/>
    <property type="match status" value="1"/>
</dbReference>
<dbReference type="GO" id="GO:0009252">
    <property type="term" value="P:peptidoglycan biosynthetic process"/>
    <property type="evidence" value="ECO:0007669"/>
    <property type="project" value="UniProtKB-UniRule"/>
</dbReference>
<feature type="domain" description="Lipid II isoglutaminyl synthase (glutamine-hydrolyzing) subunit MurT C-terminal" evidence="3">
    <location>
        <begin position="344"/>
        <end position="440"/>
    </location>
</feature>
<evidence type="ECO:0000256" key="1">
    <source>
        <dbReference type="HAMAP-Rule" id="MF_02214"/>
    </source>
</evidence>